<evidence type="ECO:0000256" key="5">
    <source>
        <dbReference type="ARBA" id="ARBA00022553"/>
    </source>
</evidence>
<keyword evidence="3" id="KW-0813">Transport</keyword>
<dbReference type="PANTHER" id="PTHR43520:SF5">
    <property type="entry name" value="CATION-TRANSPORTING P-TYPE ATPASE-RELATED"/>
    <property type="match status" value="1"/>
</dbReference>
<feature type="transmembrane region" description="Helical" evidence="15">
    <location>
        <begin position="235"/>
        <end position="253"/>
    </location>
</feature>
<keyword evidence="4 15" id="KW-1003">Cell membrane</keyword>
<dbReference type="GO" id="GO:0005524">
    <property type="term" value="F:ATP binding"/>
    <property type="evidence" value="ECO:0007669"/>
    <property type="project" value="UniProtKB-UniRule"/>
</dbReference>
<dbReference type="InterPro" id="IPR001757">
    <property type="entry name" value="P_typ_ATPase"/>
</dbReference>
<dbReference type="SUPFAM" id="SSF81653">
    <property type="entry name" value="Calcium ATPase, transduction domain A"/>
    <property type="match status" value="1"/>
</dbReference>
<dbReference type="PRINTS" id="PR00119">
    <property type="entry name" value="CATATPASE"/>
</dbReference>
<keyword evidence="8 15" id="KW-0547">Nucleotide-binding</keyword>
<dbReference type="Gene3D" id="3.40.50.1000">
    <property type="entry name" value="HAD superfamily/HAD-like"/>
    <property type="match status" value="1"/>
</dbReference>
<dbReference type="InterPro" id="IPR027256">
    <property type="entry name" value="P-typ_ATPase_IB"/>
</dbReference>
<keyword evidence="12 15" id="KW-1133">Transmembrane helix</keyword>
<dbReference type="InterPro" id="IPR018303">
    <property type="entry name" value="ATPase_P-typ_P_site"/>
</dbReference>
<dbReference type="PROSITE" id="PS01047">
    <property type="entry name" value="HMA_1"/>
    <property type="match status" value="1"/>
</dbReference>
<keyword evidence="6 15" id="KW-0812">Transmembrane</keyword>
<dbReference type="CDD" id="cd00371">
    <property type="entry name" value="HMA"/>
    <property type="match status" value="1"/>
</dbReference>
<dbReference type="PROSITE" id="PS00154">
    <property type="entry name" value="ATPASE_E1_E2"/>
    <property type="match status" value="1"/>
</dbReference>
<comment type="subcellular location">
    <subcellularLocation>
        <location evidence="1">Cell membrane</location>
        <topology evidence="1">Multi-pass membrane protein</topology>
    </subcellularLocation>
</comment>
<dbReference type="GO" id="GO:0005886">
    <property type="term" value="C:plasma membrane"/>
    <property type="evidence" value="ECO:0007669"/>
    <property type="project" value="UniProtKB-SubCell"/>
</dbReference>
<evidence type="ECO:0000256" key="11">
    <source>
        <dbReference type="ARBA" id="ARBA00022967"/>
    </source>
</evidence>
<evidence type="ECO:0000256" key="4">
    <source>
        <dbReference type="ARBA" id="ARBA00022475"/>
    </source>
</evidence>
<organism evidence="18 19">
    <name type="scientific">Dankookia rubra</name>
    <dbReference type="NCBI Taxonomy" id="1442381"/>
    <lineage>
        <taxon>Bacteria</taxon>
        <taxon>Pseudomonadati</taxon>
        <taxon>Pseudomonadota</taxon>
        <taxon>Alphaproteobacteria</taxon>
        <taxon>Acetobacterales</taxon>
        <taxon>Roseomonadaceae</taxon>
        <taxon>Dankookia</taxon>
    </lineage>
</organism>
<dbReference type="Gene3D" id="3.40.1110.10">
    <property type="entry name" value="Calcium-transporting ATPase, cytoplasmic domain N"/>
    <property type="match status" value="1"/>
</dbReference>
<keyword evidence="7 15" id="KW-0479">Metal-binding</keyword>
<feature type="compositionally biased region" description="Low complexity" evidence="16">
    <location>
        <begin position="1"/>
        <end position="25"/>
    </location>
</feature>
<dbReference type="GO" id="GO:0016887">
    <property type="term" value="F:ATP hydrolysis activity"/>
    <property type="evidence" value="ECO:0007669"/>
    <property type="project" value="InterPro"/>
</dbReference>
<dbReference type="InterPro" id="IPR023298">
    <property type="entry name" value="ATPase_P-typ_TM_dom_sf"/>
</dbReference>
<dbReference type="NCBIfam" id="TIGR01525">
    <property type="entry name" value="ATPase-IB_hvy"/>
    <property type="match status" value="1"/>
</dbReference>
<dbReference type="InterPro" id="IPR023299">
    <property type="entry name" value="ATPase_P-typ_cyto_dom_N"/>
</dbReference>
<evidence type="ECO:0000256" key="12">
    <source>
        <dbReference type="ARBA" id="ARBA00022989"/>
    </source>
</evidence>
<feature type="region of interest" description="Disordered" evidence="16">
    <location>
        <begin position="1"/>
        <end position="31"/>
    </location>
</feature>
<comment type="similarity">
    <text evidence="2 15">Belongs to the cation transport ATPase (P-type) (TC 3.A.3) family. Type IB subfamily.</text>
</comment>
<evidence type="ECO:0000256" key="15">
    <source>
        <dbReference type="RuleBase" id="RU362081"/>
    </source>
</evidence>
<sequence length="809" mass="82647">MAGPGRAPRRAVGGAAAADRGGWPASRHPPAGDRAVSLAVPVVAAAGCAHCGAPVPGAARFCCAGCEGAHDLVAGLGLDAFYRRREAADGGLRPAADAPAVDFAPHARPEKDGQAIDLMVSGLTCGACVWLVEQALAAEPDVTRARVALSTRRLTLGWRGKAARANELVALLARFGFRVAPWSPACLRATEDAEGRELVRCLGIAAFGAMNIMLVSVAVWVGWDMGEATRAAMHWIAALIGLPVVLVAGLPLYRNALAGLRAGRLNMDMAVSLGVLASAAMSLSEVLRNGRYTFFDGATMLIALLLAGRVLDRAARRRARQAVAELLALQDGTVTRLAGDGTAEAAPAGNLRAGDRILVAAGERLRLDATLEAGEALLDASATTGESLPRHFAAHEALPAGAVNMGAPFVARVTAAAADGSLAAMARLLEQAEAAKGRFVDLADRIVRYFVPVVHAVAALTFLGWWLLGGVVWQQALVAAVAVLIVTCPCGFAIALPAVQAVAVGALFRRGVLVASGTALERLATADHAVLDKTGTLTEGRPTLLPGGWTEAELREAAGLARSSRHPLARALADACPEAPLVPGAEEVPGRGLVAGECRLGSAAFLGLAEPDAGLSLWYAAPGRAPVAFRFADRMRPDSAAAVAGLQGLGLTAELLSGDAAPAVAVVAAQAGIEHWTAQAVPEAKAARIEALRAAGGRPLMVGDGINDAAALALAHVSACPGDGTDLAQTAADLVLRSEGLGALPGAIRTARRAQRLAKQNIAFSLAYNLVAVPLAVAGMITPLFAALIMSSSSLIVIGNALRAGKEAA</sequence>
<evidence type="ECO:0000256" key="8">
    <source>
        <dbReference type="ARBA" id="ARBA00022741"/>
    </source>
</evidence>
<evidence type="ECO:0000256" key="9">
    <source>
        <dbReference type="ARBA" id="ARBA00022840"/>
    </source>
</evidence>
<evidence type="ECO:0000256" key="2">
    <source>
        <dbReference type="ARBA" id="ARBA00006024"/>
    </source>
</evidence>
<dbReference type="Pfam" id="PF00702">
    <property type="entry name" value="Hydrolase"/>
    <property type="match status" value="1"/>
</dbReference>
<gene>
    <name evidence="18" type="primary">cadA</name>
    <name evidence="18" type="ORF">E2C06_19595</name>
</gene>
<dbReference type="GO" id="GO:0005507">
    <property type="term" value="F:copper ion binding"/>
    <property type="evidence" value="ECO:0007669"/>
    <property type="project" value="TreeGrafter"/>
</dbReference>
<dbReference type="InterPro" id="IPR023214">
    <property type="entry name" value="HAD_sf"/>
</dbReference>
<feature type="transmembrane region" description="Helical" evidence="15">
    <location>
        <begin position="265"/>
        <end position="284"/>
    </location>
</feature>
<keyword evidence="14 15" id="KW-0472">Membrane</keyword>
<keyword evidence="13" id="KW-0406">Ion transport</keyword>
<dbReference type="Gene3D" id="2.70.150.10">
    <property type="entry name" value="Calcium-transporting ATPase, cytoplasmic transduction domain A"/>
    <property type="match status" value="1"/>
</dbReference>
<evidence type="ECO:0000313" key="19">
    <source>
        <dbReference type="Proteomes" id="UP000295096"/>
    </source>
</evidence>
<dbReference type="GO" id="GO:0043682">
    <property type="term" value="F:P-type divalent copper transporter activity"/>
    <property type="evidence" value="ECO:0007669"/>
    <property type="project" value="TreeGrafter"/>
</dbReference>
<keyword evidence="19" id="KW-1185">Reference proteome</keyword>
<comment type="caution">
    <text evidence="18">The sequence shown here is derived from an EMBL/GenBank/DDBJ whole genome shotgun (WGS) entry which is preliminary data.</text>
</comment>
<dbReference type="Pfam" id="PF00403">
    <property type="entry name" value="HMA"/>
    <property type="match status" value="1"/>
</dbReference>
<dbReference type="SUPFAM" id="SSF81665">
    <property type="entry name" value="Calcium ATPase, transmembrane domain M"/>
    <property type="match status" value="1"/>
</dbReference>
<evidence type="ECO:0000259" key="17">
    <source>
        <dbReference type="PROSITE" id="PS50846"/>
    </source>
</evidence>
<reference evidence="18 19" key="1">
    <citation type="journal article" date="2016" name="J. Microbiol.">
        <title>Dankookia rubra gen. nov., sp. nov., an alphaproteobacterium isolated from sediment of a shallow stream.</title>
        <authorList>
            <person name="Kim W.H."/>
            <person name="Kim D.H."/>
            <person name="Kang K."/>
            <person name="Ahn T.Y."/>
        </authorList>
    </citation>
    <scope>NUCLEOTIDE SEQUENCE [LARGE SCALE GENOMIC DNA]</scope>
    <source>
        <strain evidence="18 19">JCM30602</strain>
    </source>
</reference>
<dbReference type="Gene3D" id="3.30.70.100">
    <property type="match status" value="1"/>
</dbReference>
<feature type="transmembrane region" description="Helical" evidence="15">
    <location>
        <begin position="198"/>
        <end position="223"/>
    </location>
</feature>
<keyword evidence="10" id="KW-0460">Magnesium</keyword>
<evidence type="ECO:0000256" key="7">
    <source>
        <dbReference type="ARBA" id="ARBA00022723"/>
    </source>
</evidence>
<dbReference type="PANTHER" id="PTHR43520">
    <property type="entry name" value="ATP7, ISOFORM B"/>
    <property type="match status" value="1"/>
</dbReference>
<proteinExistence type="inferred from homology"/>
<dbReference type="GO" id="GO:0055070">
    <property type="term" value="P:copper ion homeostasis"/>
    <property type="evidence" value="ECO:0007669"/>
    <property type="project" value="TreeGrafter"/>
</dbReference>
<name>A0A4R5QCQ8_9PROT</name>
<dbReference type="PROSITE" id="PS50846">
    <property type="entry name" value="HMA_2"/>
    <property type="match status" value="1"/>
</dbReference>
<evidence type="ECO:0000256" key="13">
    <source>
        <dbReference type="ARBA" id="ARBA00023065"/>
    </source>
</evidence>
<accession>A0A4R5QCQ8</accession>
<dbReference type="AlphaFoldDB" id="A0A4R5QCQ8"/>
<keyword evidence="18" id="KW-0378">Hydrolase</keyword>
<dbReference type="SUPFAM" id="SSF56784">
    <property type="entry name" value="HAD-like"/>
    <property type="match status" value="1"/>
</dbReference>
<dbReference type="InterPro" id="IPR008250">
    <property type="entry name" value="ATPase_P-typ_transduc_dom_A_sf"/>
</dbReference>
<feature type="transmembrane region" description="Helical" evidence="15">
    <location>
        <begin position="480"/>
        <end position="508"/>
    </location>
</feature>
<feature type="transmembrane region" description="Helical" evidence="15">
    <location>
        <begin position="446"/>
        <end position="468"/>
    </location>
</feature>
<evidence type="ECO:0000256" key="14">
    <source>
        <dbReference type="ARBA" id="ARBA00023136"/>
    </source>
</evidence>
<evidence type="ECO:0000256" key="3">
    <source>
        <dbReference type="ARBA" id="ARBA00022448"/>
    </source>
</evidence>
<protein>
    <submittedName>
        <fullName evidence="18">Cadmium-translocating P-type ATPase</fullName>
        <ecNumber evidence="18">3.6.3.3</ecNumber>
    </submittedName>
</protein>
<evidence type="ECO:0000256" key="16">
    <source>
        <dbReference type="SAM" id="MobiDB-lite"/>
    </source>
</evidence>
<dbReference type="SUPFAM" id="SSF55008">
    <property type="entry name" value="HMA, heavy metal-associated domain"/>
    <property type="match status" value="1"/>
</dbReference>
<dbReference type="NCBIfam" id="TIGR01494">
    <property type="entry name" value="ATPase_P-type"/>
    <property type="match status" value="2"/>
</dbReference>
<dbReference type="InterPro" id="IPR036163">
    <property type="entry name" value="HMA_dom_sf"/>
</dbReference>
<dbReference type="Pfam" id="PF00122">
    <property type="entry name" value="E1-E2_ATPase"/>
    <property type="match status" value="1"/>
</dbReference>
<keyword evidence="5" id="KW-0597">Phosphoprotein</keyword>
<keyword evidence="11" id="KW-1278">Translocase</keyword>
<dbReference type="OrthoDB" id="9760802at2"/>
<evidence type="ECO:0000256" key="10">
    <source>
        <dbReference type="ARBA" id="ARBA00022842"/>
    </source>
</evidence>
<evidence type="ECO:0000313" key="18">
    <source>
        <dbReference type="EMBL" id="TDH60940.1"/>
    </source>
</evidence>
<dbReference type="EC" id="3.6.3.3" evidence="18"/>
<dbReference type="InterPro" id="IPR059000">
    <property type="entry name" value="ATPase_P-type_domA"/>
</dbReference>
<dbReference type="NCBIfam" id="TIGR01511">
    <property type="entry name" value="ATPase-IB1_Cu"/>
    <property type="match status" value="1"/>
</dbReference>
<dbReference type="EMBL" id="SMSJ01000029">
    <property type="protein sequence ID" value="TDH60940.1"/>
    <property type="molecule type" value="Genomic_DNA"/>
</dbReference>
<feature type="transmembrane region" description="Helical" evidence="15">
    <location>
        <begin position="762"/>
        <end position="778"/>
    </location>
</feature>
<dbReference type="Proteomes" id="UP000295096">
    <property type="component" value="Unassembled WGS sequence"/>
</dbReference>
<dbReference type="InterPro" id="IPR006121">
    <property type="entry name" value="HMA_dom"/>
</dbReference>
<dbReference type="NCBIfam" id="TIGR01512">
    <property type="entry name" value="ATPase-IB2_Cd"/>
    <property type="match status" value="1"/>
</dbReference>
<keyword evidence="9 15" id="KW-0067">ATP-binding</keyword>
<evidence type="ECO:0000256" key="1">
    <source>
        <dbReference type="ARBA" id="ARBA00004651"/>
    </source>
</evidence>
<dbReference type="InterPro" id="IPR036412">
    <property type="entry name" value="HAD-like_sf"/>
</dbReference>
<feature type="transmembrane region" description="Helical" evidence="15">
    <location>
        <begin position="290"/>
        <end position="311"/>
    </location>
</feature>
<evidence type="ECO:0000256" key="6">
    <source>
        <dbReference type="ARBA" id="ARBA00022692"/>
    </source>
</evidence>
<feature type="domain" description="HMA" evidence="17">
    <location>
        <begin position="114"/>
        <end position="180"/>
    </location>
</feature>
<dbReference type="InterPro" id="IPR017969">
    <property type="entry name" value="Heavy-metal-associated_CS"/>
</dbReference>